<name>A0ABX2IN52_9RHOB</name>
<dbReference type="RefSeq" id="WP_174134526.1">
    <property type="nucleotide sequence ID" value="NZ_JABUFE010000001.1"/>
</dbReference>
<dbReference type="Pfam" id="PF00691">
    <property type="entry name" value="OmpA"/>
    <property type="match status" value="1"/>
</dbReference>
<comment type="caution">
    <text evidence="3">The sequence shown here is derived from an EMBL/GenBank/DDBJ whole genome shotgun (WGS) entry which is preliminary data.</text>
</comment>
<evidence type="ECO:0000313" key="3">
    <source>
        <dbReference type="EMBL" id="NSX53411.1"/>
    </source>
</evidence>
<feature type="domain" description="OmpA-like" evidence="2">
    <location>
        <begin position="381"/>
        <end position="464"/>
    </location>
</feature>
<proteinExistence type="predicted"/>
<protein>
    <submittedName>
        <fullName evidence="3">OmpA family protein</fullName>
    </submittedName>
</protein>
<reference evidence="3 4" key="1">
    <citation type="submission" date="2020-06" db="EMBL/GenBank/DDBJ databases">
        <title>Sulfitobacter algicola sp. nov., isolated from green algae.</title>
        <authorList>
            <person name="Wang C."/>
        </authorList>
    </citation>
    <scope>NUCLEOTIDE SEQUENCE [LARGE SCALE GENOMIC DNA]</scope>
    <source>
        <strain evidence="3 4">1151</strain>
    </source>
</reference>
<dbReference type="InterPro" id="IPR006665">
    <property type="entry name" value="OmpA-like"/>
</dbReference>
<dbReference type="SUPFAM" id="SSF103088">
    <property type="entry name" value="OmpA-like"/>
    <property type="match status" value="1"/>
</dbReference>
<gene>
    <name evidence="3" type="ORF">HRQ87_01195</name>
</gene>
<sequence length="497" mass="53864">MRRIFGAAIFVIGIIGLGSWATIKHAPFIEAKIAVRAANNFAILDATHDLITSVSGRDVRVTGLANSAEEKALILADIDQVRGRRAIIDEIEVLSHISPYVFTARKTAFDKSYDGLVPTEKIRAAIGRDIGAEPAQDLILAAGAPDTAWPGVVKLSLDALDALLIGEFTLQDRDLILTGLAKTPEVKTRVETILLGVPFDYSVQTDLDIYIDDRPADFELLYSVVDGVQVNGRVPAGLDTKRLAQVLNVASVSGDIDKSVLSDSGLAQSHLRLLSYWLPDLENARMKIAPNTLEFEVTVSPGIDQEQVETALVSALFPGTQMAVNTIDDMPEADFVRVNAATAKPQIFRAGYWLPVMSFDPTQQVCENLARQALAQQKISFVAGSDRLQTQSARAINEVAAILHECTTVAGLQIEIDGFVDRPGNATRNETLRRDRTLALRQAFVDRGIASEDISPQGLQGGRIVVATTGQSNQEVPIRTHSDPSMPPHMEKATEGK</sequence>
<organism evidence="3 4">
    <name type="scientific">Parasulfitobacter algicola</name>
    <dbReference type="NCBI Taxonomy" id="2614809"/>
    <lineage>
        <taxon>Bacteria</taxon>
        <taxon>Pseudomonadati</taxon>
        <taxon>Pseudomonadota</taxon>
        <taxon>Alphaproteobacteria</taxon>
        <taxon>Rhodobacterales</taxon>
        <taxon>Roseobacteraceae</taxon>
        <taxon>Parasulfitobacter</taxon>
    </lineage>
</organism>
<dbReference type="Proteomes" id="UP000777935">
    <property type="component" value="Unassembled WGS sequence"/>
</dbReference>
<dbReference type="Gene3D" id="3.30.1330.60">
    <property type="entry name" value="OmpA-like domain"/>
    <property type="match status" value="1"/>
</dbReference>
<feature type="region of interest" description="Disordered" evidence="1">
    <location>
        <begin position="468"/>
        <end position="497"/>
    </location>
</feature>
<accession>A0ABX2IN52</accession>
<dbReference type="EMBL" id="JABUFE010000001">
    <property type="protein sequence ID" value="NSX53411.1"/>
    <property type="molecule type" value="Genomic_DNA"/>
</dbReference>
<evidence type="ECO:0000256" key="1">
    <source>
        <dbReference type="SAM" id="MobiDB-lite"/>
    </source>
</evidence>
<dbReference type="InterPro" id="IPR036737">
    <property type="entry name" value="OmpA-like_sf"/>
</dbReference>
<evidence type="ECO:0000259" key="2">
    <source>
        <dbReference type="Pfam" id="PF00691"/>
    </source>
</evidence>
<keyword evidence="4" id="KW-1185">Reference proteome</keyword>
<evidence type="ECO:0000313" key="4">
    <source>
        <dbReference type="Proteomes" id="UP000777935"/>
    </source>
</evidence>